<accession>A0AAW1W204</accession>
<comment type="caution">
    <text evidence="6">The sequence shown here is derived from an EMBL/GenBank/DDBJ whole genome shotgun (WGS) entry which is preliminary data.</text>
</comment>
<evidence type="ECO:0000313" key="7">
    <source>
        <dbReference type="Proteomes" id="UP001457282"/>
    </source>
</evidence>
<keyword evidence="2" id="KW-0472">Membrane</keyword>
<feature type="region of interest" description="Disordered" evidence="4">
    <location>
        <begin position="16"/>
        <end position="68"/>
    </location>
</feature>
<evidence type="ECO:0000256" key="1">
    <source>
        <dbReference type="ARBA" id="ARBA00004609"/>
    </source>
</evidence>
<dbReference type="EMBL" id="JBEDUW010000007">
    <property type="protein sequence ID" value="KAK9913526.1"/>
    <property type="molecule type" value="Genomic_DNA"/>
</dbReference>
<evidence type="ECO:0000256" key="3">
    <source>
        <dbReference type="ARBA" id="ARBA00022729"/>
    </source>
</evidence>
<dbReference type="PANTHER" id="PTHR31044:SF52">
    <property type="entry name" value="OS01G0631500 PROTEIN"/>
    <property type="match status" value="1"/>
</dbReference>
<keyword evidence="3" id="KW-0732">Signal</keyword>
<gene>
    <name evidence="6" type="ORF">M0R45_037339</name>
</gene>
<reference evidence="6 7" key="1">
    <citation type="journal article" date="2023" name="G3 (Bethesda)">
        <title>A chromosome-length genome assembly and annotation of blackberry (Rubus argutus, cv. 'Hillquist').</title>
        <authorList>
            <person name="Bruna T."/>
            <person name="Aryal R."/>
            <person name="Dudchenko O."/>
            <person name="Sargent D.J."/>
            <person name="Mead D."/>
            <person name="Buti M."/>
            <person name="Cavallini A."/>
            <person name="Hytonen T."/>
            <person name="Andres J."/>
            <person name="Pham M."/>
            <person name="Weisz D."/>
            <person name="Mascagni F."/>
            <person name="Usai G."/>
            <person name="Natali L."/>
            <person name="Bassil N."/>
            <person name="Fernandez G.E."/>
            <person name="Lomsadze A."/>
            <person name="Armour M."/>
            <person name="Olukolu B."/>
            <person name="Poorten T."/>
            <person name="Britton C."/>
            <person name="Davik J."/>
            <person name="Ashrafi H."/>
            <person name="Aiden E.L."/>
            <person name="Borodovsky M."/>
            <person name="Worthington M."/>
        </authorList>
    </citation>
    <scope>NUCLEOTIDE SEQUENCE [LARGE SCALE GENOMIC DNA]</scope>
    <source>
        <strain evidence="6">PI 553951</strain>
    </source>
</reference>
<dbReference type="Pfam" id="PF07983">
    <property type="entry name" value="X8"/>
    <property type="match status" value="1"/>
</dbReference>
<evidence type="ECO:0000313" key="6">
    <source>
        <dbReference type="EMBL" id="KAK9913526.1"/>
    </source>
</evidence>
<dbReference type="SMART" id="SM00768">
    <property type="entry name" value="X8"/>
    <property type="match status" value="1"/>
</dbReference>
<keyword evidence="7" id="KW-1185">Reference proteome</keyword>
<dbReference type="GO" id="GO:0098552">
    <property type="term" value="C:side of membrane"/>
    <property type="evidence" value="ECO:0007669"/>
    <property type="project" value="UniProtKB-KW"/>
</dbReference>
<keyword evidence="2" id="KW-0336">GPI-anchor</keyword>
<feature type="domain" description="X8" evidence="5">
    <location>
        <begin position="62"/>
        <end position="147"/>
    </location>
</feature>
<comment type="subcellular location">
    <subcellularLocation>
        <location evidence="1">Cell membrane</location>
        <topology evidence="1">Lipid-anchor</topology>
        <topology evidence="1">GPI-anchor</topology>
    </subcellularLocation>
</comment>
<evidence type="ECO:0000259" key="5">
    <source>
        <dbReference type="SMART" id="SM00768"/>
    </source>
</evidence>
<dbReference type="GO" id="GO:0009506">
    <property type="term" value="C:plasmodesma"/>
    <property type="evidence" value="ECO:0007669"/>
    <property type="project" value="UniProtKB-ARBA"/>
</dbReference>
<organism evidence="6 7">
    <name type="scientific">Rubus argutus</name>
    <name type="common">Southern blackberry</name>
    <dbReference type="NCBI Taxonomy" id="59490"/>
    <lineage>
        <taxon>Eukaryota</taxon>
        <taxon>Viridiplantae</taxon>
        <taxon>Streptophyta</taxon>
        <taxon>Embryophyta</taxon>
        <taxon>Tracheophyta</taxon>
        <taxon>Spermatophyta</taxon>
        <taxon>Magnoliopsida</taxon>
        <taxon>eudicotyledons</taxon>
        <taxon>Gunneridae</taxon>
        <taxon>Pentapetalae</taxon>
        <taxon>rosids</taxon>
        <taxon>fabids</taxon>
        <taxon>Rosales</taxon>
        <taxon>Rosaceae</taxon>
        <taxon>Rosoideae</taxon>
        <taxon>Rosoideae incertae sedis</taxon>
        <taxon>Rubus</taxon>
    </lineage>
</organism>
<protein>
    <recommendedName>
        <fullName evidence="5">X8 domain-containing protein</fullName>
    </recommendedName>
</protein>
<proteinExistence type="predicted"/>
<dbReference type="GO" id="GO:0005886">
    <property type="term" value="C:plasma membrane"/>
    <property type="evidence" value="ECO:0007669"/>
    <property type="project" value="UniProtKB-SubCell"/>
</dbReference>
<keyword evidence="2" id="KW-0325">Glycoprotein</keyword>
<dbReference type="Proteomes" id="UP001457282">
    <property type="component" value="Unassembled WGS sequence"/>
</dbReference>
<evidence type="ECO:0000256" key="2">
    <source>
        <dbReference type="ARBA" id="ARBA00022622"/>
    </source>
</evidence>
<name>A0AAW1W204_RUBAR</name>
<keyword evidence="2" id="KW-0449">Lipoprotein</keyword>
<evidence type="ECO:0000256" key="4">
    <source>
        <dbReference type="SAM" id="MobiDB-lite"/>
    </source>
</evidence>
<sequence length="149" mass="15694">MLTTTSSAQRVLPVISLNRHNSPPLIQTGGGSSGPKLTQPTTPSSPGSLAAAPSTGGSGGKKWCVPNQGQQTGQALHNNINWLCGTKKVDCSATNGGGKCYAQAFLQRASYIMDLYYKKNGRHSYDCDFKGSAHLTTINPSWGNCIYGS</sequence>
<dbReference type="PANTHER" id="PTHR31044">
    <property type="entry name" value="BETA-1,3 GLUCANASE"/>
    <property type="match status" value="1"/>
</dbReference>
<dbReference type="InterPro" id="IPR012946">
    <property type="entry name" value="X8"/>
</dbReference>
<dbReference type="AlphaFoldDB" id="A0AAW1W204"/>
<dbReference type="InterPro" id="IPR044788">
    <property type="entry name" value="X8_dom_prot"/>
</dbReference>
<dbReference type="Gene3D" id="1.20.58.1040">
    <property type="match status" value="1"/>
</dbReference>
<feature type="compositionally biased region" description="Low complexity" evidence="4">
    <location>
        <begin position="40"/>
        <end position="55"/>
    </location>
</feature>